<dbReference type="EMBL" id="JANRMS010003194">
    <property type="protein sequence ID" value="KAJ3519268.1"/>
    <property type="molecule type" value="Genomic_DNA"/>
</dbReference>
<comment type="caution">
    <text evidence="1">The sequence shown here is derived from an EMBL/GenBank/DDBJ whole genome shotgun (WGS) entry which is preliminary data.</text>
</comment>
<dbReference type="Proteomes" id="UP001148629">
    <property type="component" value="Unassembled WGS sequence"/>
</dbReference>
<reference evidence="1" key="1">
    <citation type="submission" date="2022-08" db="EMBL/GenBank/DDBJ databases">
        <title>Genome Sequence of Fusarium decemcellulare.</title>
        <authorList>
            <person name="Buettner E."/>
        </authorList>
    </citation>
    <scope>NUCLEOTIDE SEQUENCE</scope>
    <source>
        <strain evidence="1">Babe19</strain>
    </source>
</reference>
<sequence length="918" mass="100266">MSSSPTWAREALSRCLSTIKLTKDGNVLLREMQIQNPTAVMIARAATAQDDICGDGTTSVVMLVGELLKQADRYISEGLHPRIITDGFEVAKVEALKFLDSFKLPKEVDRELLLSVARTSLATKLNATLAAKLTPDIVDAVLAIYQAPEKPDLHMVEIMKMQHRTASDTRLIRGLALDHGARHPDMPKRLENCYILTLNVSLEYEKSEINSGFFYSSAEQREKLVESERRFVDAKLKKIVELKKEVCGTDGSKNFVVINQKGIDPLSLDVLAKNNILALRRAKRRNMERLQLVCGGTAQNSVDDLSEDVLGWAGLVYEQTLGEEKYTFVEEVKDPKSVTLMIKGPNQHTIAQVTDAVRDGLRSVYNMIVDKSVVPGAGAFQVACAAHLKSDAFTKSVKGKAKWGVEAFADALLIIPKTLAANAGLDIQDALADLQDEYADGQVVGLDLETGEPLDPELAGIFDSYRVLRNCIASSSSIASNLLLCDELLKARQMGRAGGPARAWMDLPNIATMASYDSDSSEGEFEETNVLLGYASKDADEDTISRLGGRPEWLDSESAPSSAYARCKVCKDFMALILQLNGELPERFPEHERRLYVFACRRQTCRRKDGSIRALRGVRVWKEEAPKQEPKEEKKKKEEEQKPKNDGPGLGEALFGAKGLGSAAGANPFSSNANPFSSSGSSGNNPFSSGAPANPFSSSPAPQPAKVESPEPAAATLTKTFAQSLNIKDTPATPPPPTEPWPAEDAQATPYPTLYLADADYETLDPKPTKVPTNARLEDADAAEPSMLDREAFESTMDAAFQKFADRLAQNPDQVIRYEFAGSPLLYSKTDAVGEAINKGAIPRCSNCTARRVFEVQLTPNAIAELEVDDMSLEGMEWGTIIVGVCEKDCSPRGTPVGEAGYLEEWAGVQWEELSKEK</sequence>
<gene>
    <name evidence="1" type="ORF">NM208_g14189</name>
</gene>
<protein>
    <submittedName>
        <fullName evidence="1">Uncharacterized protein</fullName>
    </submittedName>
</protein>
<evidence type="ECO:0000313" key="1">
    <source>
        <dbReference type="EMBL" id="KAJ3519268.1"/>
    </source>
</evidence>
<keyword evidence="2" id="KW-1185">Reference proteome</keyword>
<organism evidence="1 2">
    <name type="scientific">Fusarium decemcellulare</name>
    <dbReference type="NCBI Taxonomy" id="57161"/>
    <lineage>
        <taxon>Eukaryota</taxon>
        <taxon>Fungi</taxon>
        <taxon>Dikarya</taxon>
        <taxon>Ascomycota</taxon>
        <taxon>Pezizomycotina</taxon>
        <taxon>Sordariomycetes</taxon>
        <taxon>Hypocreomycetidae</taxon>
        <taxon>Hypocreales</taxon>
        <taxon>Nectriaceae</taxon>
        <taxon>Fusarium</taxon>
        <taxon>Fusarium decemcellulare species complex</taxon>
    </lineage>
</organism>
<proteinExistence type="predicted"/>
<accession>A0ACC1RJK1</accession>
<evidence type="ECO:0000313" key="2">
    <source>
        <dbReference type="Proteomes" id="UP001148629"/>
    </source>
</evidence>
<name>A0ACC1RJK1_9HYPO</name>